<comment type="caution">
    <text evidence="2">The sequence shown here is derived from an EMBL/GenBank/DDBJ whole genome shotgun (WGS) entry which is preliminary data.</text>
</comment>
<dbReference type="InterPro" id="IPR025339">
    <property type="entry name" value="DUF4245"/>
</dbReference>
<evidence type="ECO:0008006" key="4">
    <source>
        <dbReference type="Google" id="ProtNLM"/>
    </source>
</evidence>
<keyword evidence="1" id="KW-0812">Transmembrane</keyword>
<organism evidence="2 3">
    <name type="scientific">Microbacterium pseudoresistens</name>
    <dbReference type="NCBI Taxonomy" id="640634"/>
    <lineage>
        <taxon>Bacteria</taxon>
        <taxon>Bacillati</taxon>
        <taxon>Actinomycetota</taxon>
        <taxon>Actinomycetes</taxon>
        <taxon>Micrococcales</taxon>
        <taxon>Microbacteriaceae</taxon>
        <taxon>Microbacterium</taxon>
    </lineage>
</organism>
<dbReference type="EMBL" id="JACCBH010000001">
    <property type="protein sequence ID" value="NYD53083.1"/>
    <property type="molecule type" value="Genomic_DNA"/>
</dbReference>
<proteinExistence type="predicted"/>
<sequence length="218" mass="22571">MTRESAPIVAELGRPETAEETAGRKAAASAAYRSSQTFRSLIAALIVTVGLVAIIVFIVPRGEPATPASVDVAAAAANVESSLDRAAIVPDLGDEWRANGAVLEGGSPSVWTVTLAPAAEDERGFVRLAQAFDAEASWAATQLKGASPTGTVNIDGRDWDEYSISHPDQTGNISYAIGIQAGADYILLAGSRSATSTAQFAATLTAQIDRIANAEEAR</sequence>
<accession>A0A7Y9ESD3</accession>
<evidence type="ECO:0000256" key="1">
    <source>
        <dbReference type="SAM" id="Phobius"/>
    </source>
</evidence>
<dbReference type="Pfam" id="PF14030">
    <property type="entry name" value="DUF4245"/>
    <property type="match status" value="1"/>
</dbReference>
<dbReference type="RefSeq" id="WP_179430347.1">
    <property type="nucleotide sequence ID" value="NZ_BAABLC010000003.1"/>
</dbReference>
<keyword evidence="1" id="KW-1133">Transmembrane helix</keyword>
<evidence type="ECO:0000313" key="3">
    <source>
        <dbReference type="Proteomes" id="UP000552045"/>
    </source>
</evidence>
<dbReference type="Proteomes" id="UP000552045">
    <property type="component" value="Unassembled WGS sequence"/>
</dbReference>
<name>A0A7Y9ESD3_9MICO</name>
<keyword evidence="3" id="KW-1185">Reference proteome</keyword>
<evidence type="ECO:0000313" key="2">
    <source>
        <dbReference type="EMBL" id="NYD53083.1"/>
    </source>
</evidence>
<protein>
    <recommendedName>
        <fullName evidence="4">DUF4245 domain-containing protein</fullName>
    </recommendedName>
</protein>
<gene>
    <name evidence="2" type="ORF">BKA02_000138</name>
</gene>
<keyword evidence="1" id="KW-0472">Membrane</keyword>
<feature type="transmembrane region" description="Helical" evidence="1">
    <location>
        <begin position="41"/>
        <end position="59"/>
    </location>
</feature>
<dbReference type="AlphaFoldDB" id="A0A7Y9ESD3"/>
<reference evidence="2 3" key="1">
    <citation type="submission" date="2020-07" db="EMBL/GenBank/DDBJ databases">
        <title>Sequencing the genomes of 1000 actinobacteria strains.</title>
        <authorList>
            <person name="Klenk H.-P."/>
        </authorList>
    </citation>
    <scope>NUCLEOTIDE SEQUENCE [LARGE SCALE GENOMIC DNA]</scope>
    <source>
        <strain evidence="2 3">DSM 22185</strain>
    </source>
</reference>